<dbReference type="InterPro" id="IPR007391">
    <property type="entry name" value="Vancomycin_resist_VanW"/>
</dbReference>
<protein>
    <submittedName>
        <fullName evidence="4">RICIN domain-containing protein</fullName>
    </submittedName>
</protein>
<sequence length="930" mass="98556">MKTSFAGKALSWMLAATLCFSLTPAWAEEPADANAKQQVSSAQEGAEATSPADLQEDSDGSLEKASEQNEDARGLLRSEGADASSLEEGGAASEGVVDEDVDSDASEEGSDTAEDDVVSEAPLEEGVYLIRSNVADGVVLDVAGGSLENAANIQIYTSNMSAAQRFRAIVDEEGFYTFVNEASGKALDVTGGSAESGTNVQQYALNGSDAQKWALDQMPDGSYAVRSKLSDGIVLDVEGGLSADGTNVQVYEDNSSSAQRFVFVDVNPDVAPSDKVEGGIYLLQSALDPALAVGMDEQSRDNGVPSCLREESWGTARHYIASMTDDGYVTFRSVNTGKMLDVDAGNLVPGTRVQQWSADEGNKNQEWSLRLREDGACTIVSRSNGLALDVQGASAQSGSRVQTYTLNGTAAQLWRLVPVERALEDGLYSLPSAVDPSKVMDVKDAATADGSRVQLWSRNDTPAQKFLLAWHSYRPASEGEAAEDGVGTVSSEGEAPSGEAEEIQALTIRPMTATGQYLTAWDDGTVTLEQPSAEKGRQLWIPSVASAGGLHFTNVETGNMLDVSGGGSYDGCPIGSYSPNGTAAQVFYADVANPVDAGTYIVQSVSDGRALDVNGGSRSNGENVQVWTRNGSGAQAWVIEPVGDGAYRLTNARSKKALDVVGGSAASGANVQQYEWNGSNAQLWRARANDDGSYTFVSACGDLALDVSGGGGYDGANVQVYDANESAAQKWRLIPTTYVQQDFEDLLGSFTTYSTNTWNGTYNMQRALSSFNGVVLQPGESVSFFGVAGPCGAAEGYLPAGVVGGVGYGGGICQASTTIYGAAIRAGFGIVDRQNHSVPSTYVPIGLDAMVNWGTSDLVVRNDTEYPAMFVTHTYDNVLTCEIWGIQPDWYDYIEPISWYTSSSSADAQRIYYKDGVAIYTEWLPSSYYW</sequence>
<feature type="chain" id="PRO_5038416375" evidence="2">
    <location>
        <begin position="28"/>
        <end position="930"/>
    </location>
</feature>
<feature type="region of interest" description="Disordered" evidence="1">
    <location>
        <begin position="29"/>
        <end position="120"/>
    </location>
</feature>
<feature type="signal peptide" evidence="2">
    <location>
        <begin position="1"/>
        <end position="27"/>
    </location>
</feature>
<feature type="domain" description="Ricin B lectin" evidence="3">
    <location>
        <begin position="125"/>
        <end position="264"/>
    </location>
</feature>
<dbReference type="CDD" id="cd00161">
    <property type="entry name" value="beta-trefoil_Ricin-like"/>
    <property type="match status" value="3"/>
</dbReference>
<evidence type="ECO:0000256" key="2">
    <source>
        <dbReference type="SAM" id="SignalP"/>
    </source>
</evidence>
<dbReference type="PANTHER" id="PTHR35788">
    <property type="entry name" value="EXPORTED PROTEIN-RELATED"/>
    <property type="match status" value="1"/>
</dbReference>
<dbReference type="InterPro" id="IPR000772">
    <property type="entry name" value="Ricin_B_lectin"/>
</dbReference>
<reference evidence="4" key="2">
    <citation type="journal article" date="2021" name="PeerJ">
        <title>Extensive microbial diversity within the chicken gut microbiome revealed by metagenomics and culture.</title>
        <authorList>
            <person name="Gilroy R."/>
            <person name="Ravi A."/>
            <person name="Getino M."/>
            <person name="Pursley I."/>
            <person name="Horton D.L."/>
            <person name="Alikhan N.F."/>
            <person name="Baker D."/>
            <person name="Gharbi K."/>
            <person name="Hall N."/>
            <person name="Watson M."/>
            <person name="Adriaenssens E.M."/>
            <person name="Foster-Nyarko E."/>
            <person name="Jarju S."/>
            <person name="Secka A."/>
            <person name="Antonio M."/>
            <person name="Oren A."/>
            <person name="Chaudhuri R.R."/>
            <person name="La Ragione R."/>
            <person name="Hildebrand F."/>
            <person name="Pallen M.J."/>
        </authorList>
    </citation>
    <scope>NUCLEOTIDE SEQUENCE</scope>
    <source>
        <strain evidence="4">ChiGjej1B1-2707</strain>
    </source>
</reference>
<dbReference type="SUPFAM" id="SSF50370">
    <property type="entry name" value="Ricin B-like lectins"/>
    <property type="match status" value="4"/>
</dbReference>
<feature type="domain" description="Ricin B lectin" evidence="3">
    <location>
        <begin position="598"/>
        <end position="734"/>
    </location>
</feature>
<feature type="domain" description="Ricin B lectin" evidence="3">
    <location>
        <begin position="326"/>
        <end position="469"/>
    </location>
</feature>
<evidence type="ECO:0000259" key="3">
    <source>
        <dbReference type="SMART" id="SM00458"/>
    </source>
</evidence>
<keyword evidence="2" id="KW-0732">Signal</keyword>
<dbReference type="InterPro" id="IPR052913">
    <property type="entry name" value="Glycopeptide_resist_protein"/>
</dbReference>
<accession>A0A9D1A1Y8</accession>
<dbReference type="InterPro" id="IPR035992">
    <property type="entry name" value="Ricin_B-like_lectins"/>
</dbReference>
<feature type="compositionally biased region" description="Acidic residues" evidence="1">
    <location>
        <begin position="96"/>
        <end position="118"/>
    </location>
</feature>
<dbReference type="Pfam" id="PF14200">
    <property type="entry name" value="RicinB_lectin_2"/>
    <property type="match status" value="4"/>
</dbReference>
<dbReference type="SMART" id="SM00458">
    <property type="entry name" value="RICIN"/>
    <property type="match status" value="3"/>
</dbReference>
<dbReference type="EMBL" id="DVGB01000106">
    <property type="protein sequence ID" value="HIR02320.1"/>
    <property type="molecule type" value="Genomic_DNA"/>
</dbReference>
<dbReference type="PROSITE" id="PS50231">
    <property type="entry name" value="RICIN_B_LECTIN"/>
    <property type="match status" value="3"/>
</dbReference>
<dbReference type="Gene3D" id="2.80.10.50">
    <property type="match status" value="9"/>
</dbReference>
<dbReference type="PANTHER" id="PTHR35788:SF1">
    <property type="entry name" value="EXPORTED PROTEIN"/>
    <property type="match status" value="1"/>
</dbReference>
<dbReference type="Pfam" id="PF04294">
    <property type="entry name" value="VanW"/>
    <property type="match status" value="1"/>
</dbReference>
<feature type="compositionally biased region" description="Basic and acidic residues" evidence="1">
    <location>
        <begin position="61"/>
        <end position="80"/>
    </location>
</feature>
<gene>
    <name evidence="4" type="ORF">IAA69_08695</name>
</gene>
<dbReference type="Proteomes" id="UP000824261">
    <property type="component" value="Unassembled WGS sequence"/>
</dbReference>
<organism evidence="4 5">
    <name type="scientific">Candidatus Aveggerthella stercoripullorum</name>
    <dbReference type="NCBI Taxonomy" id="2840688"/>
    <lineage>
        <taxon>Bacteria</taxon>
        <taxon>Bacillati</taxon>
        <taxon>Actinomycetota</taxon>
        <taxon>Coriobacteriia</taxon>
        <taxon>Eggerthellales</taxon>
        <taxon>Eggerthellaceae</taxon>
        <taxon>Eggerthellaceae incertae sedis</taxon>
        <taxon>Candidatus Aveggerthella</taxon>
    </lineage>
</organism>
<reference evidence="4" key="1">
    <citation type="submission" date="2020-10" db="EMBL/GenBank/DDBJ databases">
        <authorList>
            <person name="Gilroy R."/>
        </authorList>
    </citation>
    <scope>NUCLEOTIDE SEQUENCE</scope>
    <source>
        <strain evidence="4">ChiGjej1B1-2707</strain>
    </source>
</reference>
<evidence type="ECO:0000313" key="5">
    <source>
        <dbReference type="Proteomes" id="UP000824261"/>
    </source>
</evidence>
<name>A0A9D1A1Y8_9ACTN</name>
<feature type="region of interest" description="Disordered" evidence="1">
    <location>
        <begin position="478"/>
        <end position="498"/>
    </location>
</feature>
<proteinExistence type="predicted"/>
<dbReference type="AlphaFoldDB" id="A0A9D1A1Y8"/>
<comment type="caution">
    <text evidence="4">The sequence shown here is derived from an EMBL/GenBank/DDBJ whole genome shotgun (WGS) entry which is preliminary data.</text>
</comment>
<evidence type="ECO:0000313" key="4">
    <source>
        <dbReference type="EMBL" id="HIR02320.1"/>
    </source>
</evidence>
<evidence type="ECO:0000256" key="1">
    <source>
        <dbReference type="SAM" id="MobiDB-lite"/>
    </source>
</evidence>